<gene>
    <name evidence="14" type="primary">LOC121135380</name>
</gene>
<evidence type="ECO:0000256" key="4">
    <source>
        <dbReference type="ARBA" id="ARBA00022507"/>
    </source>
</evidence>
<evidence type="ECO:0000256" key="9">
    <source>
        <dbReference type="ARBA" id="ARBA00023170"/>
    </source>
</evidence>
<dbReference type="RefSeq" id="XP_040590027.1">
    <property type="nucleotide sequence ID" value="XM_040734093.1"/>
</dbReference>
<accession>A0ABM2WGV4</accession>
<dbReference type="PANTHER" id="PTHR24062">
    <property type="entry name" value="VOMERONASAL TYPE-1 RECEPTOR"/>
    <property type="match status" value="1"/>
</dbReference>
<evidence type="ECO:0000256" key="11">
    <source>
        <dbReference type="RuleBase" id="RU364061"/>
    </source>
</evidence>
<evidence type="ECO:0000259" key="12">
    <source>
        <dbReference type="PROSITE" id="PS50262"/>
    </source>
</evidence>
<keyword evidence="10 11" id="KW-0807">Transducer</keyword>
<feature type="transmembrane region" description="Helical" evidence="11">
    <location>
        <begin position="207"/>
        <end position="223"/>
    </location>
</feature>
<keyword evidence="5 11" id="KW-0812">Transmembrane</keyword>
<evidence type="ECO:0000256" key="7">
    <source>
        <dbReference type="ARBA" id="ARBA00023040"/>
    </source>
</evidence>
<keyword evidence="3 11" id="KW-1003">Cell membrane</keyword>
<dbReference type="Proteomes" id="UP000886700">
    <property type="component" value="Unplaced"/>
</dbReference>
<evidence type="ECO:0000256" key="1">
    <source>
        <dbReference type="ARBA" id="ARBA00004651"/>
    </source>
</evidence>
<organism evidence="13 14">
    <name type="scientific">Mesocricetus auratus</name>
    <name type="common">Golden hamster</name>
    <dbReference type="NCBI Taxonomy" id="10036"/>
    <lineage>
        <taxon>Eukaryota</taxon>
        <taxon>Metazoa</taxon>
        <taxon>Chordata</taxon>
        <taxon>Craniata</taxon>
        <taxon>Vertebrata</taxon>
        <taxon>Euteleostomi</taxon>
        <taxon>Mammalia</taxon>
        <taxon>Eutheria</taxon>
        <taxon>Euarchontoglires</taxon>
        <taxon>Glires</taxon>
        <taxon>Rodentia</taxon>
        <taxon>Myomorpha</taxon>
        <taxon>Muroidea</taxon>
        <taxon>Cricetidae</taxon>
        <taxon>Cricetinae</taxon>
        <taxon>Mesocricetus</taxon>
    </lineage>
</organism>
<dbReference type="InterPro" id="IPR004072">
    <property type="entry name" value="Vmron_rcpt_1"/>
</dbReference>
<dbReference type="InterPro" id="IPR017452">
    <property type="entry name" value="GPCR_Rhodpsn_7TM"/>
</dbReference>
<evidence type="ECO:0000256" key="10">
    <source>
        <dbReference type="ARBA" id="ARBA00023224"/>
    </source>
</evidence>
<feature type="transmembrane region" description="Helical" evidence="11">
    <location>
        <begin position="250"/>
        <end position="275"/>
    </location>
</feature>
<sequence>MFTPVSSEAPSMSAETKSLKTTEEVALQFSLLFLVWVGTVANIFLFFHNFSPVFTGIQMKPTQVILNHMAVANALILLIIGFPKHMVVFAPRNIKTDLRCKLEYFMHLVARSTNLCTTSVLSTYQFVTLVPGNWGRVMIRGRVPNLVSYSCYSCWVFSVVNNVYIPMKVAGPQETDNDTVSRSKLVCSTSAFGVGIVLLRFAHDATFISIMASASLCMVLLLHRHHQRTKHILTHIQDHRVHAETRAAHTILMLVVTFVSFYLLNVICIILHTFLMDFRLWIRHVCEVLAVSFPTVSPFLLILRDPKDPCSVLFHH</sequence>
<dbReference type="Pfam" id="PF03402">
    <property type="entry name" value="V1R"/>
    <property type="match status" value="1"/>
</dbReference>
<evidence type="ECO:0000256" key="6">
    <source>
        <dbReference type="ARBA" id="ARBA00022989"/>
    </source>
</evidence>
<keyword evidence="8 11" id="KW-0472">Membrane</keyword>
<keyword evidence="4 11" id="KW-0589">Pheromone response</keyword>
<feature type="transmembrane region" description="Helical" evidence="11">
    <location>
        <begin position="65"/>
        <end position="83"/>
    </location>
</feature>
<comment type="similarity">
    <text evidence="2 11">Belongs to the G-protein coupled receptor 1 family.</text>
</comment>
<dbReference type="Gene3D" id="1.20.1070.10">
    <property type="entry name" value="Rhodopsin 7-helix transmembrane proteins"/>
    <property type="match status" value="1"/>
</dbReference>
<keyword evidence="13" id="KW-1185">Reference proteome</keyword>
<evidence type="ECO:0000256" key="8">
    <source>
        <dbReference type="ARBA" id="ARBA00023136"/>
    </source>
</evidence>
<evidence type="ECO:0000256" key="2">
    <source>
        <dbReference type="ARBA" id="ARBA00010663"/>
    </source>
</evidence>
<dbReference type="PROSITE" id="PS50262">
    <property type="entry name" value="G_PROTEIN_RECEP_F1_2"/>
    <property type="match status" value="1"/>
</dbReference>
<dbReference type="GeneID" id="121135380"/>
<feature type="transmembrane region" description="Helical" evidence="11">
    <location>
        <begin position="281"/>
        <end position="303"/>
    </location>
</feature>
<feature type="transmembrane region" description="Helical" evidence="11">
    <location>
        <begin position="25"/>
        <end position="45"/>
    </location>
</feature>
<evidence type="ECO:0000256" key="3">
    <source>
        <dbReference type="ARBA" id="ARBA00022475"/>
    </source>
</evidence>
<keyword evidence="6 11" id="KW-1133">Transmembrane helix</keyword>
<protein>
    <recommendedName>
        <fullName evidence="11">Vomeronasal type-1 receptor</fullName>
    </recommendedName>
</protein>
<feature type="domain" description="G-protein coupled receptors family 1 profile" evidence="12">
    <location>
        <begin position="38"/>
        <end position="301"/>
    </location>
</feature>
<comment type="subcellular location">
    <subcellularLocation>
        <location evidence="1 11">Cell membrane</location>
        <topology evidence="1 11">Multi-pass membrane protein</topology>
    </subcellularLocation>
</comment>
<evidence type="ECO:0000313" key="13">
    <source>
        <dbReference type="Proteomes" id="UP000886700"/>
    </source>
</evidence>
<keyword evidence="9 11" id="KW-0675">Receptor</keyword>
<evidence type="ECO:0000256" key="5">
    <source>
        <dbReference type="ARBA" id="ARBA00022692"/>
    </source>
</evidence>
<evidence type="ECO:0000313" key="14">
    <source>
        <dbReference type="RefSeq" id="XP_040590027.1"/>
    </source>
</evidence>
<reference evidence="14" key="1">
    <citation type="submission" date="2025-08" db="UniProtKB">
        <authorList>
            <consortium name="RefSeq"/>
        </authorList>
    </citation>
    <scope>IDENTIFICATION</scope>
    <source>
        <tissue evidence="14">Liver</tissue>
    </source>
</reference>
<name>A0ABM2WGV4_MESAU</name>
<keyword evidence="7 11" id="KW-0297">G-protein coupled receptor</keyword>
<proteinExistence type="inferred from homology"/>
<dbReference type="SUPFAM" id="SSF81321">
    <property type="entry name" value="Family A G protein-coupled receptor-like"/>
    <property type="match status" value="1"/>
</dbReference>